<accession>G8JUV9</accession>
<dbReference type="GO" id="GO:0031201">
    <property type="term" value="C:SNARE complex"/>
    <property type="evidence" value="ECO:0007669"/>
    <property type="project" value="EnsemblFungi"/>
</dbReference>
<dbReference type="GO" id="GO:0005934">
    <property type="term" value="C:cellular bud tip"/>
    <property type="evidence" value="ECO:0007669"/>
    <property type="project" value="EnsemblFungi"/>
</dbReference>
<dbReference type="GO" id="GO:0061025">
    <property type="term" value="P:membrane fusion"/>
    <property type="evidence" value="ECO:0007669"/>
    <property type="project" value="EnsemblFungi"/>
</dbReference>
<dbReference type="GO" id="GO:0005935">
    <property type="term" value="C:cellular bud neck"/>
    <property type="evidence" value="ECO:0007669"/>
    <property type="project" value="EnsemblFungi"/>
</dbReference>
<dbReference type="Pfam" id="PF14475">
    <property type="entry name" value="Mso1_Sec1_bdg"/>
    <property type="match status" value="1"/>
</dbReference>
<sequence length="203" mass="22397">MATQSRSDIWNKFKSSTKSLSSSLSQLSIKAEKDGDTPTTTLIHRAFVKYYKKQEPFQGYPDWLGHTEDNSDEQTILSANNSSPGQSLGSADSGTRTTAGMAFQKIYNSVQAKKSFGDQTGNNSNSMRYNTVNSRSTGQLSGAGNHGATWGIQRQQTFGNDRSQSADVDNVVTSSQPAESRIQSQLMRERMKRSMTRRGTFEV</sequence>
<evidence type="ECO:0000256" key="1">
    <source>
        <dbReference type="SAM" id="MobiDB-lite"/>
    </source>
</evidence>
<dbReference type="eggNOG" id="ENOG502S4R3">
    <property type="taxonomic scope" value="Eukaryota"/>
</dbReference>
<dbReference type="Proteomes" id="UP000006790">
    <property type="component" value="Chromosome 6"/>
</dbReference>
<dbReference type="InterPro" id="IPR028095">
    <property type="entry name" value="Mso1_N_dom"/>
</dbReference>
<dbReference type="GO" id="GO:0005628">
    <property type="term" value="C:prospore membrane"/>
    <property type="evidence" value="ECO:0007669"/>
    <property type="project" value="EnsemblFungi"/>
</dbReference>
<gene>
    <name evidence="3" type="ordered locus">Ecym_6034</name>
</gene>
<keyword evidence="4" id="KW-1185">Reference proteome</keyword>
<dbReference type="RefSeq" id="XP_003647255.1">
    <property type="nucleotide sequence ID" value="XM_003647207.1"/>
</dbReference>
<dbReference type="OMA" id="LHMRERM"/>
<dbReference type="AlphaFoldDB" id="G8JUV9"/>
<evidence type="ECO:0000313" key="4">
    <source>
        <dbReference type="Proteomes" id="UP000006790"/>
    </source>
</evidence>
<name>G8JUV9_ERECY</name>
<evidence type="ECO:0000313" key="3">
    <source>
        <dbReference type="EMBL" id="AET40438.1"/>
    </source>
</evidence>
<dbReference type="KEGG" id="erc:Ecym_6034"/>
<organism evidence="3 4">
    <name type="scientific">Eremothecium cymbalariae (strain CBS 270.75 / DBVPG 7215 / KCTC 17166 / NRRL Y-17582)</name>
    <name type="common">Yeast</name>
    <dbReference type="NCBI Taxonomy" id="931890"/>
    <lineage>
        <taxon>Eukaryota</taxon>
        <taxon>Fungi</taxon>
        <taxon>Dikarya</taxon>
        <taxon>Ascomycota</taxon>
        <taxon>Saccharomycotina</taxon>
        <taxon>Saccharomycetes</taxon>
        <taxon>Saccharomycetales</taxon>
        <taxon>Saccharomycetaceae</taxon>
        <taxon>Eremothecium</taxon>
    </lineage>
</organism>
<dbReference type="STRING" id="931890.G8JUV9"/>
<reference evidence="4" key="1">
    <citation type="journal article" date="2012" name="G3 (Bethesda)">
        <title>Pichia sorbitophila, an interspecies yeast hybrid reveals early steps of genome resolution following polyploidization.</title>
        <authorList>
            <person name="Leh Louis V."/>
            <person name="Despons L."/>
            <person name="Friedrich A."/>
            <person name="Martin T."/>
            <person name="Durrens P."/>
            <person name="Casaregola S."/>
            <person name="Neuveglise C."/>
            <person name="Fairhead C."/>
            <person name="Marck C."/>
            <person name="Cruz J.A."/>
            <person name="Straub M.L."/>
            <person name="Kugler V."/>
            <person name="Sacerdot C."/>
            <person name="Uzunov Z."/>
            <person name="Thierry A."/>
            <person name="Weiss S."/>
            <person name="Bleykasten C."/>
            <person name="De Montigny J."/>
            <person name="Jacques N."/>
            <person name="Jung P."/>
            <person name="Lemaire M."/>
            <person name="Mallet S."/>
            <person name="Morel G."/>
            <person name="Richard G.F."/>
            <person name="Sarkar A."/>
            <person name="Savel G."/>
            <person name="Schacherer J."/>
            <person name="Seret M.L."/>
            <person name="Talla E."/>
            <person name="Samson G."/>
            <person name="Jubin C."/>
            <person name="Poulain J."/>
            <person name="Vacherie B."/>
            <person name="Barbe V."/>
            <person name="Pelletier E."/>
            <person name="Sherman D.J."/>
            <person name="Westhof E."/>
            <person name="Weissenbach J."/>
            <person name="Baret P.V."/>
            <person name="Wincker P."/>
            <person name="Gaillardin C."/>
            <person name="Dujon B."/>
            <person name="Souciet J.L."/>
        </authorList>
    </citation>
    <scope>NUCLEOTIDE SEQUENCE [LARGE SCALE GENOMIC DNA]</scope>
    <source>
        <strain evidence="4">CBS 270.75 / DBVPG 7215 / KCTC 17166 / NRRL Y-17582</strain>
    </source>
</reference>
<feature type="domain" description="Mso1 N-terminal" evidence="2">
    <location>
        <begin position="23"/>
        <end position="64"/>
    </location>
</feature>
<proteinExistence type="predicted"/>
<dbReference type="GO" id="GO:0006904">
    <property type="term" value="P:vesicle docking involved in exocytosis"/>
    <property type="evidence" value="ECO:0007669"/>
    <property type="project" value="EnsemblFungi"/>
</dbReference>
<dbReference type="InParanoid" id="G8JUV9"/>
<dbReference type="GeneID" id="11470947"/>
<dbReference type="OrthoDB" id="4094515at2759"/>
<dbReference type="FunCoup" id="G8JUV9">
    <property type="interactions" value="24"/>
</dbReference>
<evidence type="ECO:0000259" key="2">
    <source>
        <dbReference type="Pfam" id="PF14475"/>
    </source>
</evidence>
<dbReference type="HOGENOM" id="CLU_082503_0_0_1"/>
<dbReference type="EMBL" id="CP002502">
    <property type="protein sequence ID" value="AET40438.1"/>
    <property type="molecule type" value="Genomic_DNA"/>
</dbReference>
<feature type="region of interest" description="Disordered" evidence="1">
    <location>
        <begin position="160"/>
        <end position="181"/>
    </location>
</feature>
<dbReference type="GO" id="GO:0033101">
    <property type="term" value="C:cellular bud membrane"/>
    <property type="evidence" value="ECO:0007669"/>
    <property type="project" value="EnsemblFungi"/>
</dbReference>
<feature type="region of interest" description="Disordered" evidence="1">
    <location>
        <begin position="75"/>
        <end position="95"/>
    </location>
</feature>
<protein>
    <recommendedName>
        <fullName evidence="2">Mso1 N-terminal domain-containing protein</fullName>
    </recommendedName>
</protein>
<dbReference type="GO" id="GO:0032120">
    <property type="term" value="P:ascospore-type prospore membrane formation"/>
    <property type="evidence" value="ECO:0007669"/>
    <property type="project" value="EnsemblFungi"/>
</dbReference>